<evidence type="ECO:0000256" key="1">
    <source>
        <dbReference type="SAM" id="MobiDB-lite"/>
    </source>
</evidence>
<name>A0A6G7VHB9_9RHOB</name>
<accession>A0A6G7VHB9</accession>
<reference evidence="2 3" key="1">
    <citation type="submission" date="2020-03" db="EMBL/GenBank/DDBJ databases">
        <title>Complete genome sequence of Monaibacterium sp. ALG8 with diverse plasmids.</title>
        <authorList>
            <person name="Sun C."/>
        </authorList>
    </citation>
    <scope>NUCLEOTIDE SEQUENCE [LARGE SCALE GENOMIC DNA]</scope>
    <source>
        <strain evidence="2 3">ALG8</strain>
    </source>
</reference>
<dbReference type="KEGG" id="mon:G8E03_07770"/>
<dbReference type="Proteomes" id="UP000500791">
    <property type="component" value="Chromosome"/>
</dbReference>
<protein>
    <submittedName>
        <fullName evidence="2">Uncharacterized protein</fullName>
    </submittedName>
</protein>
<proteinExistence type="predicted"/>
<dbReference type="AlphaFoldDB" id="A0A6G7VHB9"/>
<evidence type="ECO:0000313" key="3">
    <source>
        <dbReference type="Proteomes" id="UP000500791"/>
    </source>
</evidence>
<evidence type="ECO:0000313" key="2">
    <source>
        <dbReference type="EMBL" id="QIK39276.1"/>
    </source>
</evidence>
<organism evidence="2 3">
    <name type="scientific">Pontivivens nitratireducens</name>
    <dbReference type="NCBI Taxonomy" id="2758038"/>
    <lineage>
        <taxon>Bacteria</taxon>
        <taxon>Pseudomonadati</taxon>
        <taxon>Pseudomonadota</taxon>
        <taxon>Alphaproteobacteria</taxon>
        <taxon>Rhodobacterales</taxon>
        <taxon>Paracoccaceae</taxon>
        <taxon>Pontivivens</taxon>
    </lineage>
</organism>
<sequence length="80" mass="9598">MNMNSIINMVMRQVMRRGVNSAFKKSDQLLSRTRQRPDPLADRERALQEREDALAQMDREDALRQREEEIARREAELRNR</sequence>
<gene>
    <name evidence="2" type="ORF">G8E03_07770</name>
</gene>
<keyword evidence="3" id="KW-1185">Reference proteome</keyword>
<dbReference type="EMBL" id="CP049811">
    <property type="protein sequence ID" value="QIK39276.1"/>
    <property type="molecule type" value="Genomic_DNA"/>
</dbReference>
<feature type="region of interest" description="Disordered" evidence="1">
    <location>
        <begin position="25"/>
        <end position="44"/>
    </location>
</feature>
<feature type="compositionally biased region" description="Basic and acidic residues" evidence="1">
    <location>
        <begin position="35"/>
        <end position="44"/>
    </location>
</feature>